<evidence type="ECO:0000256" key="4">
    <source>
        <dbReference type="ARBA" id="ARBA00023136"/>
    </source>
</evidence>
<evidence type="ECO:0000256" key="5">
    <source>
        <dbReference type="SAM" id="MobiDB-lite"/>
    </source>
</evidence>
<keyword evidence="3 6" id="KW-1133">Transmembrane helix</keyword>
<dbReference type="Proteomes" id="UP000824890">
    <property type="component" value="Unassembled WGS sequence"/>
</dbReference>
<keyword evidence="8" id="KW-1185">Reference proteome</keyword>
<evidence type="ECO:0000256" key="3">
    <source>
        <dbReference type="ARBA" id="ARBA00022989"/>
    </source>
</evidence>
<gene>
    <name evidence="7" type="ORF">HID58_055657</name>
</gene>
<keyword evidence="4 6" id="KW-0472">Membrane</keyword>
<dbReference type="EMBL" id="JAGKQM010000013">
    <property type="protein sequence ID" value="KAH0893228.1"/>
    <property type="molecule type" value="Genomic_DNA"/>
</dbReference>
<dbReference type="InterPro" id="IPR036259">
    <property type="entry name" value="MFS_trans_sf"/>
</dbReference>
<proteinExistence type="predicted"/>
<feature type="region of interest" description="Disordered" evidence="5">
    <location>
        <begin position="242"/>
        <end position="277"/>
    </location>
</feature>
<dbReference type="SUPFAM" id="SSF103473">
    <property type="entry name" value="MFS general substrate transporter"/>
    <property type="match status" value="1"/>
</dbReference>
<organism evidence="7 8">
    <name type="scientific">Brassica napus</name>
    <name type="common">Rape</name>
    <dbReference type="NCBI Taxonomy" id="3708"/>
    <lineage>
        <taxon>Eukaryota</taxon>
        <taxon>Viridiplantae</taxon>
        <taxon>Streptophyta</taxon>
        <taxon>Embryophyta</taxon>
        <taxon>Tracheophyta</taxon>
        <taxon>Spermatophyta</taxon>
        <taxon>Magnoliopsida</taxon>
        <taxon>eudicotyledons</taxon>
        <taxon>Gunneridae</taxon>
        <taxon>Pentapetalae</taxon>
        <taxon>rosids</taxon>
        <taxon>malvids</taxon>
        <taxon>Brassicales</taxon>
        <taxon>Brassicaceae</taxon>
        <taxon>Brassiceae</taxon>
        <taxon>Brassica</taxon>
    </lineage>
</organism>
<feature type="transmembrane region" description="Helical" evidence="6">
    <location>
        <begin position="123"/>
        <end position="147"/>
    </location>
</feature>
<sequence length="277" mass="30278">MPMVFHVIKVAGATPFTAWRIAFFVPGFLQVIMGILVLTLGQDLPDGNLCTLQKKGDVSKDKLTKVLKEAKMTINNVISEYFFDRFQLKLHLHTAGMIAASFGMANFFARPIGGFASDVSDRFFAMMLFSFGVQAACWAIFGIVPFVSRRSLGIISGLTGAGGNFGSGLTQLAFFSSSRFHTANGLSLMGITAMIFTLLIAFIHFPQWGSMFLGPKSDGRTSKEENYYAAEWTEEEKLQGLHEGSLKFAENSRSERGKKAAPDGTSTPLENENPANV</sequence>
<comment type="subcellular location">
    <subcellularLocation>
        <location evidence="1">Membrane</location>
        <topology evidence="1">Multi-pass membrane protein</topology>
    </subcellularLocation>
</comment>
<dbReference type="PANTHER" id="PTHR23515">
    <property type="entry name" value="HIGH-AFFINITY NITRATE TRANSPORTER 2.3"/>
    <property type="match status" value="1"/>
</dbReference>
<comment type="caution">
    <text evidence="7">The sequence shown here is derived from an EMBL/GenBank/DDBJ whole genome shotgun (WGS) entry which is preliminary data.</text>
</comment>
<feature type="transmembrane region" description="Helical" evidence="6">
    <location>
        <begin position="153"/>
        <end position="174"/>
    </location>
</feature>
<reference evidence="7 8" key="1">
    <citation type="submission" date="2021-05" db="EMBL/GenBank/DDBJ databases">
        <title>Genome Assembly of Synthetic Allotetraploid Brassica napus Reveals Homoeologous Exchanges between Subgenomes.</title>
        <authorList>
            <person name="Davis J.T."/>
        </authorList>
    </citation>
    <scope>NUCLEOTIDE SEQUENCE [LARGE SCALE GENOMIC DNA]</scope>
    <source>
        <strain evidence="8">cv. Da-Ae</strain>
        <tissue evidence="7">Seedling</tissue>
    </source>
</reference>
<evidence type="ECO:0000313" key="8">
    <source>
        <dbReference type="Proteomes" id="UP000824890"/>
    </source>
</evidence>
<protein>
    <submittedName>
        <fullName evidence="7">Uncharacterized protein</fullName>
    </submittedName>
</protein>
<evidence type="ECO:0000256" key="6">
    <source>
        <dbReference type="SAM" id="Phobius"/>
    </source>
</evidence>
<evidence type="ECO:0000256" key="1">
    <source>
        <dbReference type="ARBA" id="ARBA00004141"/>
    </source>
</evidence>
<feature type="compositionally biased region" description="Basic and acidic residues" evidence="5">
    <location>
        <begin position="250"/>
        <end position="261"/>
    </location>
</feature>
<evidence type="ECO:0000256" key="2">
    <source>
        <dbReference type="ARBA" id="ARBA00022692"/>
    </source>
</evidence>
<feature type="transmembrane region" description="Helical" evidence="6">
    <location>
        <begin position="90"/>
        <end position="111"/>
    </location>
</feature>
<keyword evidence="2 6" id="KW-0812">Transmembrane</keyword>
<evidence type="ECO:0000313" key="7">
    <source>
        <dbReference type="EMBL" id="KAH0893228.1"/>
    </source>
</evidence>
<name>A0ABQ8ALZ5_BRANA</name>
<feature type="transmembrane region" description="Helical" evidence="6">
    <location>
        <begin position="186"/>
        <end position="205"/>
    </location>
</feature>
<accession>A0ABQ8ALZ5</accession>
<dbReference type="InterPro" id="IPR044772">
    <property type="entry name" value="NO3_transporter"/>
</dbReference>
<feature type="transmembrane region" description="Helical" evidence="6">
    <location>
        <begin position="21"/>
        <end position="41"/>
    </location>
</feature>
<feature type="compositionally biased region" description="Polar residues" evidence="5">
    <location>
        <begin position="264"/>
        <end position="277"/>
    </location>
</feature>